<protein>
    <submittedName>
        <fullName evidence="1">Uncharacterized protein</fullName>
    </submittedName>
</protein>
<dbReference type="AlphaFoldDB" id="A0A4R4AXQ7"/>
<dbReference type="Proteomes" id="UP000295285">
    <property type="component" value="Unassembled WGS sequence"/>
</dbReference>
<evidence type="ECO:0000313" key="2">
    <source>
        <dbReference type="Proteomes" id="UP000295285"/>
    </source>
</evidence>
<dbReference type="RefSeq" id="WP_131935225.1">
    <property type="nucleotide sequence ID" value="NZ_SMDF01000033.1"/>
</dbReference>
<reference evidence="1 2" key="1">
    <citation type="submission" date="2019-03" db="EMBL/GenBank/DDBJ databases">
        <title>Above-ground endophytic microbial communities from plants in different locations in the United States.</title>
        <authorList>
            <person name="Frank C."/>
        </authorList>
    </citation>
    <scope>NUCLEOTIDE SEQUENCE [LARGE SCALE GENOMIC DNA]</scope>
    <source>
        <strain evidence="1 2">LP_2_YM</strain>
    </source>
</reference>
<proteinExistence type="predicted"/>
<accession>A0A4R4AXQ7</accession>
<sequence length="432" mass="50492">MVGHDYKFSLIRNFGVTELKSYLKTQMKDFNESYGRAPGSNSREKICALLNEKVKKGFDDTHVDKTLFETLLYLIPERCYYLKLNTKIRADFVWGELKKSQNYLPIIDRKLSKIISRDEDLITIRKEDQKIIFLFKQSTVGLGIGKEKCTFYIPCVLDFKEKHMEIRVNQHMLRHTSRENGIKLKNIIEKMCSFVNNNLFKVVAGDIDEENISLSVVKSTEAKIHKGLYSLFSLESAKSLDLIKKKVTEAEQKGSTKITEQVLRDNISTYLQDELLISNPEPYVEKVMSVKYQDTAQQIKKKEFIANGGYIFGFSFIDRKITRSTNRNEERNPVYSSPIYWNLKSVVKVYEEISELAVYWKFNKKDFKKSLADKKTVKKDLTFVEVCFKEIHGVLEIHYYVQYDETGILTSFIDGRRIKESYVIQKIKDFVQ</sequence>
<name>A0A4R4AXQ7_BACTU</name>
<dbReference type="EMBL" id="SMDG01000032">
    <property type="protein sequence ID" value="TCW45444.1"/>
    <property type="molecule type" value="Genomic_DNA"/>
</dbReference>
<organism evidence="1 2">
    <name type="scientific">Bacillus thuringiensis</name>
    <dbReference type="NCBI Taxonomy" id="1428"/>
    <lineage>
        <taxon>Bacteria</taxon>
        <taxon>Bacillati</taxon>
        <taxon>Bacillota</taxon>
        <taxon>Bacilli</taxon>
        <taxon>Bacillales</taxon>
        <taxon>Bacillaceae</taxon>
        <taxon>Bacillus</taxon>
        <taxon>Bacillus cereus group</taxon>
    </lineage>
</organism>
<gene>
    <name evidence="1" type="ORF">EC910_13231</name>
</gene>
<comment type="caution">
    <text evidence="1">The sequence shown here is derived from an EMBL/GenBank/DDBJ whole genome shotgun (WGS) entry which is preliminary data.</text>
</comment>
<evidence type="ECO:0000313" key="1">
    <source>
        <dbReference type="EMBL" id="TCW45444.1"/>
    </source>
</evidence>